<dbReference type="KEGG" id="frx:F7310_08670"/>
<dbReference type="InterPro" id="IPR011032">
    <property type="entry name" value="GroES-like_sf"/>
</dbReference>
<gene>
    <name evidence="3" type="primary">groES</name>
    <name evidence="3" type="synonym">groS</name>
    <name evidence="5" type="ORF">F7310_08670</name>
</gene>
<evidence type="ECO:0000256" key="4">
    <source>
        <dbReference type="RuleBase" id="RU000535"/>
    </source>
</evidence>
<dbReference type="GO" id="GO:0051082">
    <property type="term" value="F:unfolded protein binding"/>
    <property type="evidence" value="ECO:0007669"/>
    <property type="project" value="TreeGrafter"/>
</dbReference>
<dbReference type="GO" id="GO:0051087">
    <property type="term" value="F:protein-folding chaperone binding"/>
    <property type="evidence" value="ECO:0007669"/>
    <property type="project" value="TreeGrafter"/>
</dbReference>
<sequence length="95" mass="10191">MNIRPLQDRVLVRRAEEETKSAGGIILTGSAQEKPSEGEVVAVGNGKKLENGTTLPMDVKVGDKVLFGKYSGSEVKAGDETLLMMREEDIMGIIG</sequence>
<dbReference type="NCBIfam" id="NF001533">
    <property type="entry name" value="PRK00364.2-4"/>
    <property type="match status" value="1"/>
</dbReference>
<keyword evidence="3" id="KW-0963">Cytoplasm</keyword>
<dbReference type="NCBIfam" id="NF001527">
    <property type="entry name" value="PRK00364.1-2"/>
    <property type="match status" value="1"/>
</dbReference>
<dbReference type="EMBL" id="CP016796">
    <property type="protein sequence ID" value="API87428.1"/>
    <property type="molecule type" value="Genomic_DNA"/>
</dbReference>
<dbReference type="GO" id="GO:0005524">
    <property type="term" value="F:ATP binding"/>
    <property type="evidence" value="ECO:0007669"/>
    <property type="project" value="InterPro"/>
</dbReference>
<evidence type="ECO:0000313" key="5">
    <source>
        <dbReference type="EMBL" id="API87428.1"/>
    </source>
</evidence>
<evidence type="ECO:0000313" key="6">
    <source>
        <dbReference type="Proteomes" id="UP000184222"/>
    </source>
</evidence>
<dbReference type="PANTHER" id="PTHR10772:SF58">
    <property type="entry name" value="CO-CHAPERONIN GROES"/>
    <property type="match status" value="1"/>
</dbReference>
<dbReference type="OrthoDB" id="9806791at2"/>
<dbReference type="GO" id="GO:0046872">
    <property type="term" value="F:metal ion binding"/>
    <property type="evidence" value="ECO:0007669"/>
    <property type="project" value="TreeGrafter"/>
</dbReference>
<evidence type="ECO:0000256" key="1">
    <source>
        <dbReference type="ARBA" id="ARBA00006975"/>
    </source>
</evidence>
<evidence type="ECO:0000256" key="2">
    <source>
        <dbReference type="ARBA" id="ARBA00023186"/>
    </source>
</evidence>
<dbReference type="AlphaFoldDB" id="A0A1L4BUB2"/>
<dbReference type="PANTHER" id="PTHR10772">
    <property type="entry name" value="10 KDA HEAT SHOCK PROTEIN"/>
    <property type="match status" value="1"/>
</dbReference>
<protein>
    <recommendedName>
        <fullName evidence="3">Co-chaperonin GroES</fullName>
    </recommendedName>
    <alternativeName>
        <fullName evidence="3">10 kDa chaperonin</fullName>
    </alternativeName>
    <alternativeName>
        <fullName evidence="3">Chaperonin-10</fullName>
        <shortName evidence="3">Cpn10</shortName>
    </alternativeName>
</protein>
<comment type="subunit">
    <text evidence="3">Heptamer of 7 subunits arranged in a ring. Interacts with the chaperonin GroEL.</text>
</comment>
<dbReference type="GO" id="GO:0005737">
    <property type="term" value="C:cytoplasm"/>
    <property type="evidence" value="ECO:0007669"/>
    <property type="project" value="UniProtKB-SubCell"/>
</dbReference>
<dbReference type="FunFam" id="2.30.33.40:FF:000001">
    <property type="entry name" value="10 kDa chaperonin"/>
    <property type="match status" value="1"/>
</dbReference>
<dbReference type="SUPFAM" id="SSF50129">
    <property type="entry name" value="GroES-like"/>
    <property type="match status" value="1"/>
</dbReference>
<comment type="subcellular location">
    <subcellularLocation>
        <location evidence="3">Cytoplasm</location>
    </subcellularLocation>
</comment>
<dbReference type="Gene3D" id="2.30.33.40">
    <property type="entry name" value="GroES chaperonin"/>
    <property type="match status" value="1"/>
</dbReference>
<dbReference type="InterPro" id="IPR020818">
    <property type="entry name" value="Chaperonin_GroES"/>
</dbReference>
<dbReference type="CDD" id="cd00320">
    <property type="entry name" value="cpn10"/>
    <property type="match status" value="1"/>
</dbReference>
<accession>A0A1L4BUB2</accession>
<dbReference type="Proteomes" id="UP000184222">
    <property type="component" value="Chromosome"/>
</dbReference>
<dbReference type="GO" id="GO:0044183">
    <property type="term" value="F:protein folding chaperone"/>
    <property type="evidence" value="ECO:0007669"/>
    <property type="project" value="InterPro"/>
</dbReference>
<dbReference type="RefSeq" id="WP_072713209.1">
    <property type="nucleotide sequence ID" value="NZ_CP016796.1"/>
</dbReference>
<dbReference type="HAMAP" id="MF_00580">
    <property type="entry name" value="CH10"/>
    <property type="match status" value="1"/>
</dbReference>
<keyword evidence="2 3" id="KW-0143">Chaperone</keyword>
<dbReference type="SMART" id="SM00883">
    <property type="entry name" value="Cpn10"/>
    <property type="match status" value="1"/>
</dbReference>
<proteinExistence type="inferred from homology"/>
<keyword evidence="6" id="KW-1185">Reference proteome</keyword>
<dbReference type="InterPro" id="IPR037124">
    <property type="entry name" value="Chaperonin_GroES_sf"/>
</dbReference>
<dbReference type="PROSITE" id="PS00681">
    <property type="entry name" value="CHAPERONINS_CPN10"/>
    <property type="match status" value="1"/>
</dbReference>
<dbReference type="Pfam" id="PF00166">
    <property type="entry name" value="Cpn10"/>
    <property type="match status" value="1"/>
</dbReference>
<dbReference type="PRINTS" id="PR00297">
    <property type="entry name" value="CHAPERONIN10"/>
</dbReference>
<dbReference type="InterPro" id="IPR018369">
    <property type="entry name" value="Chaprnonin_Cpn10_CS"/>
</dbReference>
<comment type="function">
    <text evidence="3 4">Together with the chaperonin GroEL, plays an essential role in assisting protein folding. The GroEL-GroES system forms a nano-cage that allows encapsulation of the non-native substrate proteins and provides a physical environment optimized to promote and accelerate protein folding. GroES binds to the apical surface of the GroEL ring, thereby capping the opening of the GroEL channel.</text>
</comment>
<dbReference type="STRING" id="573570.F7310_08670"/>
<reference evidence="5 6" key="1">
    <citation type="journal article" date="2016" name="Appl. Environ. Microbiol.">
        <title>Whole genome relationships among Francisella bacteria of diverse origin define new species and provide specific regions for detection.</title>
        <authorList>
            <person name="Challacombe J.F."/>
            <person name="Petersen J.M."/>
            <person name="Gallegos-Graves V."/>
            <person name="Hodge D."/>
            <person name="Pillai S."/>
            <person name="Kuske C.R."/>
        </authorList>
    </citation>
    <scope>NUCLEOTIDE SEQUENCE [LARGE SCALE GENOMIC DNA]</scope>
    <source>
        <strain evidence="6">TX07-7310</strain>
    </source>
</reference>
<organism evidence="5 6">
    <name type="scientific">Francisella uliginis</name>
    <dbReference type="NCBI Taxonomy" id="573570"/>
    <lineage>
        <taxon>Bacteria</taxon>
        <taxon>Pseudomonadati</taxon>
        <taxon>Pseudomonadota</taxon>
        <taxon>Gammaproteobacteria</taxon>
        <taxon>Thiotrichales</taxon>
        <taxon>Francisellaceae</taxon>
        <taxon>Francisella</taxon>
    </lineage>
</organism>
<comment type="similarity">
    <text evidence="1 3 4">Belongs to the GroES chaperonin family.</text>
</comment>
<name>A0A1L4BUB2_9GAMM</name>
<evidence type="ECO:0000256" key="3">
    <source>
        <dbReference type="HAMAP-Rule" id="MF_00580"/>
    </source>
</evidence>
<dbReference type="NCBIfam" id="NF001531">
    <property type="entry name" value="PRK00364.2-2"/>
    <property type="match status" value="1"/>
</dbReference>